<organism evidence="1 2">
    <name type="scientific">Candidatus Cellulosilyticum pullistercoris</name>
    <dbReference type="NCBI Taxonomy" id="2838521"/>
    <lineage>
        <taxon>Bacteria</taxon>
        <taxon>Bacillati</taxon>
        <taxon>Bacillota</taxon>
        <taxon>Clostridia</taxon>
        <taxon>Lachnospirales</taxon>
        <taxon>Cellulosilyticaceae</taxon>
        <taxon>Cellulosilyticum</taxon>
    </lineage>
</organism>
<dbReference type="GO" id="GO:0004061">
    <property type="term" value="F:arylformamidase activity"/>
    <property type="evidence" value="ECO:0007669"/>
    <property type="project" value="InterPro"/>
</dbReference>
<dbReference type="InterPro" id="IPR037175">
    <property type="entry name" value="KFase_sf"/>
</dbReference>
<sequence>MRYVDLTLQVKKTNRVYKQAEVQPKKNIVMGHVGTHFDIYGDIQVPLEYMQTRGILFDVSHIKDREITLDDIDLDYVKPGDFVMIRTGSIERHPYGSGLYFSQSTQFSWEIIQALAMERVCFIGIDAPDLRKGHEHVEADKLCLRYGTFVLENLTNLEQIKPNEVCKVMTMWFEDPEATGIKCRVVAIQPE</sequence>
<comment type="caution">
    <text evidence="1">The sequence shown here is derived from an EMBL/GenBank/DDBJ whole genome shotgun (WGS) entry which is preliminary data.</text>
</comment>
<reference evidence="1" key="2">
    <citation type="submission" date="2021-04" db="EMBL/GenBank/DDBJ databases">
        <authorList>
            <person name="Gilroy R."/>
        </authorList>
    </citation>
    <scope>NUCLEOTIDE SEQUENCE</scope>
    <source>
        <strain evidence="1">B5-657</strain>
    </source>
</reference>
<gene>
    <name evidence="1" type="ORF">H9872_04410</name>
</gene>
<reference evidence="1" key="1">
    <citation type="journal article" date="2021" name="PeerJ">
        <title>Extensive microbial diversity within the chicken gut microbiome revealed by metagenomics and culture.</title>
        <authorList>
            <person name="Gilroy R."/>
            <person name="Ravi A."/>
            <person name="Getino M."/>
            <person name="Pursley I."/>
            <person name="Horton D.L."/>
            <person name="Alikhan N.F."/>
            <person name="Baker D."/>
            <person name="Gharbi K."/>
            <person name="Hall N."/>
            <person name="Watson M."/>
            <person name="Adriaenssens E.M."/>
            <person name="Foster-Nyarko E."/>
            <person name="Jarju S."/>
            <person name="Secka A."/>
            <person name="Antonio M."/>
            <person name="Oren A."/>
            <person name="Chaudhuri R.R."/>
            <person name="La Ragione R."/>
            <person name="Hildebrand F."/>
            <person name="Pallen M.J."/>
        </authorList>
    </citation>
    <scope>NUCLEOTIDE SEQUENCE</scope>
    <source>
        <strain evidence="1">B5-657</strain>
    </source>
</reference>
<dbReference type="GO" id="GO:0019441">
    <property type="term" value="P:L-tryptophan catabolic process to kynurenine"/>
    <property type="evidence" value="ECO:0007669"/>
    <property type="project" value="InterPro"/>
</dbReference>
<dbReference type="AlphaFoldDB" id="A0A9E2KCC0"/>
<name>A0A9E2KCC0_9FIRM</name>
<dbReference type="InterPro" id="IPR007325">
    <property type="entry name" value="KFase/CYL"/>
</dbReference>
<proteinExistence type="predicted"/>
<evidence type="ECO:0000313" key="2">
    <source>
        <dbReference type="Proteomes" id="UP000824229"/>
    </source>
</evidence>
<dbReference type="Proteomes" id="UP000824229">
    <property type="component" value="Unassembled WGS sequence"/>
</dbReference>
<evidence type="ECO:0000313" key="1">
    <source>
        <dbReference type="EMBL" id="MBU3803983.1"/>
    </source>
</evidence>
<accession>A0A9E2KCC0</accession>
<dbReference type="Pfam" id="PF04199">
    <property type="entry name" value="Cyclase"/>
    <property type="match status" value="1"/>
</dbReference>
<dbReference type="EMBL" id="JAHLFQ010000094">
    <property type="protein sequence ID" value="MBU3803983.1"/>
    <property type="molecule type" value="Genomic_DNA"/>
</dbReference>
<dbReference type="SUPFAM" id="SSF102198">
    <property type="entry name" value="Putative cyclase"/>
    <property type="match status" value="1"/>
</dbReference>
<protein>
    <submittedName>
        <fullName evidence="1">Cyclase family protein</fullName>
    </submittedName>
</protein>
<dbReference type="Gene3D" id="3.50.30.50">
    <property type="entry name" value="Putative cyclase"/>
    <property type="match status" value="1"/>
</dbReference>